<dbReference type="GO" id="GO:0043328">
    <property type="term" value="P:protein transport to vacuole involved in ubiquitin-dependent protein catabolic process via the multivesicular body sorting pathway"/>
    <property type="evidence" value="ECO:0007669"/>
    <property type="project" value="TreeGrafter"/>
</dbReference>
<dbReference type="SMART" id="SM01041">
    <property type="entry name" value="BRO1"/>
    <property type="match status" value="1"/>
</dbReference>
<accession>A0A914P4Q5</accession>
<sequence length="509" mass="58629">MEGIPKVPMISPDMKIPDDPMPADWVPKLREYIFTHYNDDPSKFNEAFKELQSMRYHACRYSADTESICIMKRYYAQLQMMKSRFPMETNEPVSVSFAWSDRSCDMSVGAAYEDVNYEICCIMYNIGAAHATIGMNETRSDEGSRKNAFQNFQYASWPFEYLRDNLGASKFASSNFEPELLTFFSQILLVQAHECLIEKAIFDKRTNCIVSKLARYAAETYFELKLRLDQDTLSDYILNSKLKTWKRLCEAKAHFYEAIKRFYLGQQCCEDEKHGESVAHLSAALEQIKEAQKVIQKDKRESESMKQAISFALDIITQKEAKVRKENDFVYHDRVPKAEDLTQVEPVTKAQAISFDPFKRDTCGDDLFAALLPANVLKGVSMYSEEKAKLKREIIQKIEKKDTDLEQHLLSLQLNQLNLDQNLDEMRLPEELLQASAAFTAQPHALFDLLDQLNVVATKSSEAEIKLTDLRRRLLNVKCPSLEEDQGFKVISSKVDELMDRTSYSSSRK</sequence>
<dbReference type="Gene3D" id="1.25.40.280">
    <property type="entry name" value="alix/aip1 like domains"/>
    <property type="match status" value="1"/>
</dbReference>
<organism evidence="3 4">
    <name type="scientific">Panagrolaimus davidi</name>
    <dbReference type="NCBI Taxonomy" id="227884"/>
    <lineage>
        <taxon>Eukaryota</taxon>
        <taxon>Metazoa</taxon>
        <taxon>Ecdysozoa</taxon>
        <taxon>Nematoda</taxon>
        <taxon>Chromadorea</taxon>
        <taxon>Rhabditida</taxon>
        <taxon>Tylenchina</taxon>
        <taxon>Panagrolaimomorpha</taxon>
        <taxon>Panagrolaimoidea</taxon>
        <taxon>Panagrolaimidae</taxon>
        <taxon>Panagrolaimus</taxon>
    </lineage>
</organism>
<keyword evidence="3" id="KW-1185">Reference proteome</keyword>
<dbReference type="PANTHER" id="PTHR23030">
    <property type="entry name" value="PCD6 INTERACTING PROTEIN-RELATED"/>
    <property type="match status" value="1"/>
</dbReference>
<feature type="coiled-coil region" evidence="1">
    <location>
        <begin position="281"/>
        <end position="308"/>
    </location>
</feature>
<evidence type="ECO:0000313" key="3">
    <source>
        <dbReference type="Proteomes" id="UP000887578"/>
    </source>
</evidence>
<evidence type="ECO:0000256" key="1">
    <source>
        <dbReference type="SAM" id="Coils"/>
    </source>
</evidence>
<dbReference type="Gene3D" id="1.20.120.560">
    <property type="entry name" value="alix/aip1 in complex with the ypdl late domain"/>
    <property type="match status" value="1"/>
</dbReference>
<dbReference type="GO" id="GO:0032456">
    <property type="term" value="P:endocytic recycling"/>
    <property type="evidence" value="ECO:0007669"/>
    <property type="project" value="TreeGrafter"/>
</dbReference>
<dbReference type="AlphaFoldDB" id="A0A914P4Q5"/>
<name>A0A914P4Q5_9BILA</name>
<dbReference type="WBParaSite" id="PDA_v2.g12866.t1">
    <property type="protein sequence ID" value="PDA_v2.g12866.t1"/>
    <property type="gene ID" value="PDA_v2.g12866"/>
</dbReference>
<feature type="domain" description="BRO1" evidence="2">
    <location>
        <begin position="8"/>
        <end position="405"/>
    </location>
</feature>
<dbReference type="InterPro" id="IPR038499">
    <property type="entry name" value="BRO1_sf"/>
</dbReference>
<dbReference type="Proteomes" id="UP000887578">
    <property type="component" value="Unplaced"/>
</dbReference>
<reference evidence="4" key="1">
    <citation type="submission" date="2022-11" db="UniProtKB">
        <authorList>
            <consortium name="WormBaseParasite"/>
        </authorList>
    </citation>
    <scope>IDENTIFICATION</scope>
</reference>
<keyword evidence="1" id="KW-0175">Coiled coil</keyword>
<evidence type="ECO:0000259" key="2">
    <source>
        <dbReference type="PROSITE" id="PS51180"/>
    </source>
</evidence>
<dbReference type="PANTHER" id="PTHR23030:SF30">
    <property type="entry name" value="TYROSINE-PROTEIN PHOSPHATASE NON-RECEPTOR TYPE 23"/>
    <property type="match status" value="1"/>
</dbReference>
<dbReference type="PROSITE" id="PS51180">
    <property type="entry name" value="BRO1"/>
    <property type="match status" value="1"/>
</dbReference>
<protein>
    <submittedName>
        <fullName evidence="4">BRO1 domain-containing protein</fullName>
    </submittedName>
</protein>
<dbReference type="GO" id="GO:0045022">
    <property type="term" value="P:early endosome to late endosome transport"/>
    <property type="evidence" value="ECO:0007669"/>
    <property type="project" value="TreeGrafter"/>
</dbReference>
<dbReference type="InterPro" id="IPR004328">
    <property type="entry name" value="BRO1_dom"/>
</dbReference>
<proteinExistence type="predicted"/>
<dbReference type="Pfam" id="PF03097">
    <property type="entry name" value="BRO1"/>
    <property type="match status" value="1"/>
</dbReference>
<dbReference type="GO" id="GO:0005768">
    <property type="term" value="C:endosome"/>
    <property type="evidence" value="ECO:0007669"/>
    <property type="project" value="TreeGrafter"/>
</dbReference>
<evidence type="ECO:0000313" key="4">
    <source>
        <dbReference type="WBParaSite" id="PDA_v2.g12866.t1"/>
    </source>
</evidence>